<dbReference type="EMBL" id="SPIA01000002">
    <property type="protein sequence ID" value="TFH68019.1"/>
    <property type="molecule type" value="Genomic_DNA"/>
</dbReference>
<comment type="caution">
    <text evidence="1">The sequence shown here is derived from an EMBL/GenBank/DDBJ whole genome shotgun (WGS) entry which is preliminary data.</text>
</comment>
<sequence>MSAAPQRRYSAALIAAAAHQLDSGEVELTQWRELHALLLLADNQAAAVRLEQLFNAPPTESVLLAAQRAELLAALAVQPLGGQHQQSRSALAQPLRASLVAFLRSPERGWQPPAELNQLALPAHWPRRWLEKIIALQPFSGQLFNAGADSRQALLAVLAGLDLYCHGDDQPPSADQQAWLERQQPGVAAVAGDHCATSPSASAEALLAGECLAELATVVHDLERRRCVDGAGGTLSAVLVLLPEQLAALSFAPAAMLNYLKQSEPLAAWQQQQLCEQLAELACLLRAASVGAPSPLTADAAQLHSARVAMAEQLAVTIVGIERLLDHHQLQAIDGDLCRQLQQQFEQLAAALTLLGEPLFSSACNRLAAQLEERRRAVDHRLKTAELATIAQLLTLLEVMLERRRPPAQWGPAALFAVTAAEIAAQVGSIAAAGWHRGAVSNG</sequence>
<dbReference type="Proteomes" id="UP000298133">
    <property type="component" value="Unassembled WGS sequence"/>
</dbReference>
<keyword evidence="2" id="KW-1185">Reference proteome</keyword>
<evidence type="ECO:0000313" key="2">
    <source>
        <dbReference type="Proteomes" id="UP000298133"/>
    </source>
</evidence>
<proteinExistence type="predicted"/>
<accession>A0A4Y8UK15</accession>
<reference evidence="1 2" key="1">
    <citation type="submission" date="2019-03" db="EMBL/GenBank/DDBJ databases">
        <title>Draft genome of Gammaproteobacteria bacterium LSUCC0057, a member of the SAR92 clade.</title>
        <authorList>
            <person name="Lanclos V.C."/>
            <person name="Doiron C."/>
            <person name="Henson M.W."/>
            <person name="Thrash J.C."/>
        </authorList>
    </citation>
    <scope>NUCLEOTIDE SEQUENCE [LARGE SCALE GENOMIC DNA]</scope>
    <source>
        <strain evidence="1 2">LSUCC0057</strain>
    </source>
</reference>
<evidence type="ECO:0000313" key="1">
    <source>
        <dbReference type="EMBL" id="TFH68019.1"/>
    </source>
</evidence>
<protein>
    <submittedName>
        <fullName evidence="1">Uncharacterized protein</fullName>
    </submittedName>
</protein>
<organism evidence="1 2">
    <name type="scientific">Gammaproteobacteria bacterium LSUCC0057</name>
    <dbReference type="NCBI Taxonomy" id="2559237"/>
    <lineage>
        <taxon>Bacteria</taxon>
        <taxon>Pseudomonadati</taxon>
        <taxon>Pseudomonadota</taxon>
        <taxon>Gammaproteobacteria</taxon>
        <taxon>Cellvibrionales</taxon>
        <taxon>Porticoccaceae</taxon>
        <taxon>SAR92 clade</taxon>
    </lineage>
</organism>
<dbReference type="AlphaFoldDB" id="A0A4Y8UK15"/>
<gene>
    <name evidence="1" type="ORF">E3W66_07180</name>
</gene>
<name>A0A4Y8UK15_9GAMM</name>